<keyword evidence="1" id="KW-1133">Transmembrane helix</keyword>
<dbReference type="Pfam" id="PF24036">
    <property type="entry name" value="DUF7345"/>
    <property type="match status" value="1"/>
</dbReference>
<sequence>MGLKNESLTPTALLTVLLVLPQLTTPAIPVSTFYEVSVHADGNGVWYVEHRYALKSGEDLEAFKAAAETIASETAAEYKVRVERVVAEASSILGREMKLSDFKVTADVRQTLTGAVGVVTISFKWLGFAVKNDGVLSVGDVFIGGLSLMEGESFTVKIPEGYVVENVSPKPDEVVGNLVRWYGRKSFGDGEPRLILSHATTGNEANRLALWLNPALVLTLAAAVLAAVFFARKRAKPVENTDIQTILDIIKRHGGTVSQSIIVDETGMSKARVSMILKLLEENGRVMRFKRGREKIVRIKR</sequence>
<evidence type="ECO:0000256" key="1">
    <source>
        <dbReference type="SAM" id="Phobius"/>
    </source>
</evidence>
<evidence type="ECO:0000259" key="2">
    <source>
        <dbReference type="Pfam" id="PF24034"/>
    </source>
</evidence>
<keyword evidence="1" id="KW-0472">Membrane</keyword>
<dbReference type="InterPro" id="IPR055767">
    <property type="entry name" value="DUF7343"/>
</dbReference>
<dbReference type="Gene3D" id="1.10.10.10">
    <property type="entry name" value="Winged helix-like DNA-binding domain superfamily/Winged helix DNA-binding domain"/>
    <property type="match status" value="1"/>
</dbReference>
<accession>A0A7C5QCD1</accession>
<dbReference type="InterPro" id="IPR036390">
    <property type="entry name" value="WH_DNA-bd_sf"/>
</dbReference>
<reference evidence="4" key="1">
    <citation type="journal article" date="2020" name="mSystems">
        <title>Genome- and Community-Level Interaction Insights into Carbon Utilization and Element Cycling Functions of Hydrothermarchaeota in Hydrothermal Sediment.</title>
        <authorList>
            <person name="Zhou Z."/>
            <person name="Liu Y."/>
            <person name="Xu W."/>
            <person name="Pan J."/>
            <person name="Luo Z.H."/>
            <person name="Li M."/>
        </authorList>
    </citation>
    <scope>NUCLEOTIDE SEQUENCE [LARGE SCALE GENOMIC DNA]</scope>
    <source>
        <strain evidence="4">SpSt-1056</strain>
    </source>
</reference>
<dbReference type="InterPro" id="IPR055769">
    <property type="entry name" value="DUF7345"/>
</dbReference>
<protein>
    <submittedName>
        <fullName evidence="4">DUF4897 domain-containing protein</fullName>
    </submittedName>
</protein>
<dbReference type="InterPro" id="IPR011991">
    <property type="entry name" value="ArsR-like_HTH"/>
</dbReference>
<comment type="caution">
    <text evidence="4">The sequence shown here is derived from an EMBL/GenBank/DDBJ whole genome shotgun (WGS) entry which is preliminary data.</text>
</comment>
<dbReference type="EMBL" id="DRWN01000007">
    <property type="protein sequence ID" value="HHK67611.1"/>
    <property type="molecule type" value="Genomic_DNA"/>
</dbReference>
<feature type="domain" description="DUF7343" evidence="2">
    <location>
        <begin position="242"/>
        <end position="299"/>
    </location>
</feature>
<evidence type="ECO:0000313" key="4">
    <source>
        <dbReference type="EMBL" id="HHK67611.1"/>
    </source>
</evidence>
<dbReference type="CDD" id="cd00090">
    <property type="entry name" value="HTH_ARSR"/>
    <property type="match status" value="1"/>
</dbReference>
<feature type="domain" description="DUF7345" evidence="3">
    <location>
        <begin position="35"/>
        <end position="162"/>
    </location>
</feature>
<dbReference type="InterPro" id="IPR036388">
    <property type="entry name" value="WH-like_DNA-bd_sf"/>
</dbReference>
<keyword evidence="1" id="KW-0812">Transmembrane</keyword>
<dbReference type="Pfam" id="PF24034">
    <property type="entry name" value="DUF7343"/>
    <property type="match status" value="1"/>
</dbReference>
<organism evidence="4">
    <name type="scientific">Caldiarchaeum subterraneum</name>
    <dbReference type="NCBI Taxonomy" id="311458"/>
    <lineage>
        <taxon>Archaea</taxon>
        <taxon>Nitrososphaerota</taxon>
        <taxon>Candidatus Caldarchaeales</taxon>
        <taxon>Candidatus Caldarchaeaceae</taxon>
        <taxon>Candidatus Caldarchaeum</taxon>
    </lineage>
</organism>
<name>A0A7C5QCD1_CALS0</name>
<proteinExistence type="predicted"/>
<dbReference type="SUPFAM" id="SSF46785">
    <property type="entry name" value="Winged helix' DNA-binding domain"/>
    <property type="match status" value="1"/>
</dbReference>
<dbReference type="AlphaFoldDB" id="A0A7C5QCD1"/>
<evidence type="ECO:0000259" key="3">
    <source>
        <dbReference type="Pfam" id="PF24036"/>
    </source>
</evidence>
<gene>
    <name evidence="4" type="ORF">ENM11_00445</name>
</gene>
<feature type="transmembrane region" description="Helical" evidence="1">
    <location>
        <begin position="208"/>
        <end position="231"/>
    </location>
</feature>